<dbReference type="AlphaFoldDB" id="A0A375JD75"/>
<evidence type="ECO:0000313" key="1">
    <source>
        <dbReference type="EMBL" id="SPS02511.1"/>
    </source>
</evidence>
<organism evidence="1 2">
    <name type="scientific">Cupriavidus taiwanensis</name>
    <dbReference type="NCBI Taxonomy" id="164546"/>
    <lineage>
        <taxon>Bacteria</taxon>
        <taxon>Pseudomonadati</taxon>
        <taxon>Pseudomonadota</taxon>
        <taxon>Betaproteobacteria</taxon>
        <taxon>Burkholderiales</taxon>
        <taxon>Burkholderiaceae</taxon>
        <taxon>Cupriavidus</taxon>
    </lineage>
</organism>
<dbReference type="EMBL" id="OVTA01000076">
    <property type="protein sequence ID" value="SPS02511.1"/>
    <property type="molecule type" value="Genomic_DNA"/>
</dbReference>
<dbReference type="Proteomes" id="UP000256805">
    <property type="component" value="Unassembled WGS sequence"/>
</dbReference>
<sequence>MTRVCTPLTTIPPAAHTNAARERLQQTAVAVLYRGTIMFSYALTQHRAMRGSLLARRLATLNARRRNSACRTGVRRSVVAAGDGVGKAPEAGLVNPGRATCDTGCGSQSHDKRDGANSDDCVPRAQIRMRGGQASIARRAPGALQKLVAAQAPRTDLTDTLPRLWCDALLALRDEAAAHPQAPLEARLHESFIDLLAVQLQTGAPGDASMDAWRQRLIDACGSGRGAVRDASVEGDASAKKISRAGRLNLLMPLLLLAYGRPSTQPMRERAMNVRVVQRGAALLVAERG</sequence>
<reference evidence="1 2" key="1">
    <citation type="submission" date="2018-01" db="EMBL/GenBank/DDBJ databases">
        <authorList>
            <person name="Gaut B.S."/>
            <person name="Morton B.R."/>
            <person name="Clegg M.T."/>
            <person name="Duvall M.R."/>
        </authorList>
    </citation>
    <scope>NUCLEOTIDE SEQUENCE [LARGE SCALE GENOMIC DNA]</scope>
    <source>
        <strain evidence="1">Cupriavidus taiwanensis cmp 52</strain>
    </source>
</reference>
<protein>
    <submittedName>
        <fullName evidence="1">Uncharacterized protein</fullName>
    </submittedName>
</protein>
<gene>
    <name evidence="1" type="ORF">CBM2634_U130002</name>
</gene>
<dbReference type="RefSeq" id="WP_029050422.1">
    <property type="nucleotide sequence ID" value="NZ_OVTA01000076.1"/>
</dbReference>
<proteinExistence type="predicted"/>
<accession>A0A375JD75</accession>
<evidence type="ECO:0000313" key="2">
    <source>
        <dbReference type="Proteomes" id="UP000256805"/>
    </source>
</evidence>
<name>A0A375JD75_9BURK</name>